<dbReference type="Pfam" id="PF01399">
    <property type="entry name" value="PCI"/>
    <property type="match status" value="1"/>
</dbReference>
<sequence length="393" mass="45822">MSLDGFIHNCSVLLEQRRGKELSDCLSIYSVSLRQVSSQWRQNLSLKGKLPSPYDDFISQVIAAAAHFETQIETCFSYLAEAFRILCNFLREEKSWIVPVLLKLSRELRQIAEKVDANQPKDLANSGKLEETESLLKRAYSLVVNDRLAAEESKKMASLELVNQLFRIYFKLNTVHLCRSLIRQVEGPSFPSFELFPISHQVTFCFFAGRLRLFDDDFKATEEHLGFAFRNCPQRYWKSRRQILIYLIPARIVLGRLPSTELIHKYQLSQYYEKLVRCVHIGDVAGVHASLERWEEFFIRRGVYFVLEYLKLITLRVFFKRIYKLLGSTRLKLPDLQCALKIAGYEMDIDELECCLANLIYQGYIKGYIAHKRHILVVSKVDPFPRLRNVISK</sequence>
<dbReference type="InterPro" id="IPR045114">
    <property type="entry name" value="Csn12-like"/>
</dbReference>
<dbReference type="PANTHER" id="PTHR12732">
    <property type="entry name" value="UNCHARACTERIZED PROTEASOME COMPONENT REGION PCI-CONTAINING"/>
    <property type="match status" value="1"/>
</dbReference>
<dbReference type="PANTHER" id="PTHR12732:SF0">
    <property type="entry name" value="PCI DOMAIN-CONTAINING PROTEIN 2"/>
    <property type="match status" value="1"/>
</dbReference>
<dbReference type="PROSITE" id="PS50250">
    <property type="entry name" value="PCI"/>
    <property type="match status" value="1"/>
</dbReference>
<dbReference type="GO" id="GO:0000973">
    <property type="term" value="P:post-transcriptional tethering of RNA polymerase II gene DNA at nuclear periphery"/>
    <property type="evidence" value="ECO:0007669"/>
    <property type="project" value="TreeGrafter"/>
</dbReference>
<protein>
    <recommendedName>
        <fullName evidence="1">PCI domain-containing protein</fullName>
    </recommendedName>
</protein>
<accession>A0A9C7UMD7</accession>
<dbReference type="EMBL" id="BQMJ01000003">
    <property type="protein sequence ID" value="GJQ08650.1"/>
    <property type="molecule type" value="Genomic_DNA"/>
</dbReference>
<keyword evidence="3" id="KW-1185">Reference proteome</keyword>
<evidence type="ECO:0000259" key="1">
    <source>
        <dbReference type="PROSITE" id="PS50250"/>
    </source>
</evidence>
<evidence type="ECO:0000313" key="2">
    <source>
        <dbReference type="EMBL" id="GJQ08650.1"/>
    </source>
</evidence>
<dbReference type="GO" id="GO:0070390">
    <property type="term" value="C:transcription export complex 2"/>
    <property type="evidence" value="ECO:0007669"/>
    <property type="project" value="TreeGrafter"/>
</dbReference>
<dbReference type="AlphaFoldDB" id="A0A9C7UMD7"/>
<dbReference type="GO" id="GO:0016973">
    <property type="term" value="P:poly(A)+ mRNA export from nucleus"/>
    <property type="evidence" value="ECO:0007669"/>
    <property type="project" value="TreeGrafter"/>
</dbReference>
<dbReference type="Proteomes" id="UP001061958">
    <property type="component" value="Unassembled WGS sequence"/>
</dbReference>
<dbReference type="GO" id="GO:0006368">
    <property type="term" value="P:transcription elongation by RNA polymerase II"/>
    <property type="evidence" value="ECO:0007669"/>
    <property type="project" value="TreeGrafter"/>
</dbReference>
<dbReference type="GO" id="GO:0003723">
    <property type="term" value="F:RNA binding"/>
    <property type="evidence" value="ECO:0007669"/>
    <property type="project" value="InterPro"/>
</dbReference>
<gene>
    <name evidence="2" type="ORF">GpartN1_g441.t1</name>
</gene>
<reference evidence="2" key="2">
    <citation type="submission" date="2022-01" db="EMBL/GenBank/DDBJ databases">
        <authorList>
            <person name="Hirooka S."/>
            <person name="Miyagishima S.Y."/>
        </authorList>
    </citation>
    <scope>NUCLEOTIDE SEQUENCE</scope>
    <source>
        <strain evidence="2">NBRC 102759</strain>
    </source>
</reference>
<dbReference type="GO" id="GO:0003690">
    <property type="term" value="F:double-stranded DNA binding"/>
    <property type="evidence" value="ECO:0007669"/>
    <property type="project" value="InterPro"/>
</dbReference>
<comment type="caution">
    <text evidence="2">The sequence shown here is derived from an EMBL/GenBank/DDBJ whole genome shotgun (WGS) entry which is preliminary data.</text>
</comment>
<organism evidence="2 3">
    <name type="scientific">Galdieria partita</name>
    <dbReference type="NCBI Taxonomy" id="83374"/>
    <lineage>
        <taxon>Eukaryota</taxon>
        <taxon>Rhodophyta</taxon>
        <taxon>Bangiophyceae</taxon>
        <taxon>Galdieriales</taxon>
        <taxon>Galdieriaceae</taxon>
        <taxon>Galdieria</taxon>
    </lineage>
</organism>
<name>A0A9C7UMD7_9RHOD</name>
<feature type="domain" description="PCI" evidence="1">
    <location>
        <begin position="202"/>
        <end position="383"/>
    </location>
</feature>
<dbReference type="SMART" id="SM00753">
    <property type="entry name" value="PAM"/>
    <property type="match status" value="1"/>
</dbReference>
<dbReference type="InterPro" id="IPR000717">
    <property type="entry name" value="PCI_dom"/>
</dbReference>
<dbReference type="InterPro" id="IPR036388">
    <property type="entry name" value="WH-like_DNA-bd_sf"/>
</dbReference>
<evidence type="ECO:0000313" key="3">
    <source>
        <dbReference type="Proteomes" id="UP001061958"/>
    </source>
</evidence>
<proteinExistence type="predicted"/>
<reference evidence="2" key="1">
    <citation type="journal article" date="2022" name="Proc. Natl. Acad. Sci. U.S.A.">
        <title>Life cycle and functional genomics of the unicellular red alga Galdieria for elucidating algal and plant evolution and industrial use.</title>
        <authorList>
            <person name="Hirooka S."/>
            <person name="Itabashi T."/>
            <person name="Ichinose T.M."/>
            <person name="Onuma R."/>
            <person name="Fujiwara T."/>
            <person name="Yamashita S."/>
            <person name="Jong L.W."/>
            <person name="Tomita R."/>
            <person name="Iwane A.H."/>
            <person name="Miyagishima S.Y."/>
        </authorList>
    </citation>
    <scope>NUCLEOTIDE SEQUENCE</scope>
    <source>
        <strain evidence="2">NBRC 102759</strain>
    </source>
</reference>
<dbReference type="OrthoDB" id="10252687at2759"/>
<dbReference type="Gene3D" id="1.10.10.10">
    <property type="entry name" value="Winged helix-like DNA-binding domain superfamily/Winged helix DNA-binding domain"/>
    <property type="match status" value="1"/>
</dbReference>